<dbReference type="RefSeq" id="WP_289725846.1">
    <property type="nucleotide sequence ID" value="NZ_JAUDUY010000009.1"/>
</dbReference>
<accession>A0ABT7WHY5</accession>
<dbReference type="NCBIfam" id="NF041200">
    <property type="entry name" value="mob_BfmA_Nterm"/>
    <property type="match status" value="1"/>
</dbReference>
<gene>
    <name evidence="1" type="ORF">QU605_13480</name>
</gene>
<evidence type="ECO:0000313" key="2">
    <source>
        <dbReference type="Proteomes" id="UP001174839"/>
    </source>
</evidence>
<organism evidence="1 2">
    <name type="scientific">Robiginitalea aurantiaca</name>
    <dbReference type="NCBI Taxonomy" id="3056915"/>
    <lineage>
        <taxon>Bacteria</taxon>
        <taxon>Pseudomonadati</taxon>
        <taxon>Bacteroidota</taxon>
        <taxon>Flavobacteriia</taxon>
        <taxon>Flavobacteriales</taxon>
        <taxon>Flavobacteriaceae</taxon>
        <taxon>Robiginitalea</taxon>
    </lineage>
</organism>
<protein>
    <submittedName>
        <fullName evidence="1">BfmA/BtgA family mobilization protein</fullName>
    </submittedName>
</protein>
<dbReference type="EMBL" id="JAUDUY010000009">
    <property type="protein sequence ID" value="MDM9632483.1"/>
    <property type="molecule type" value="Genomic_DNA"/>
</dbReference>
<comment type="caution">
    <text evidence="1">The sequence shown here is derived from an EMBL/GenBank/DDBJ whole genome shotgun (WGS) entry which is preliminary data.</text>
</comment>
<dbReference type="InterPro" id="IPR048012">
    <property type="entry name" value="BfmA-like_N"/>
</dbReference>
<keyword evidence="2" id="KW-1185">Reference proteome</keyword>
<dbReference type="Proteomes" id="UP001174839">
    <property type="component" value="Unassembled WGS sequence"/>
</dbReference>
<sequence>MDPEYQNEQFITLRIKASVVKDFRTFCKAQETSQSVTLRHMLDFFERNHLTPCDSIPNDLGKVEKRLLNRLNAIIGVLRAIEQKHTKPTVEMLQSLFDAELQANINTETGRIPTWDSKTLEDELRRFEQSGGTY</sequence>
<evidence type="ECO:0000313" key="1">
    <source>
        <dbReference type="EMBL" id="MDM9632483.1"/>
    </source>
</evidence>
<reference evidence="1" key="1">
    <citation type="submission" date="2023-06" db="EMBL/GenBank/DDBJ databases">
        <title>Robiginitalea aurantiacus sp. nov. and Algoriphagus sediminis sp. nov., isolated from coastal sediment.</title>
        <authorList>
            <person name="Zhou Z.Y."/>
            <person name="An J."/>
            <person name="Jia Y.W."/>
            <person name="Du Z.J."/>
        </authorList>
    </citation>
    <scope>NUCLEOTIDE SEQUENCE</scope>
    <source>
        <strain evidence="1">M39</strain>
    </source>
</reference>
<proteinExistence type="predicted"/>
<name>A0ABT7WHY5_9FLAO</name>